<organism evidence="1 2">
    <name type="scientific">Actinomadura rubrisoli</name>
    <dbReference type="NCBI Taxonomy" id="2530368"/>
    <lineage>
        <taxon>Bacteria</taxon>
        <taxon>Bacillati</taxon>
        <taxon>Actinomycetota</taxon>
        <taxon>Actinomycetes</taxon>
        <taxon>Streptosporangiales</taxon>
        <taxon>Thermomonosporaceae</taxon>
        <taxon>Actinomadura</taxon>
    </lineage>
</organism>
<evidence type="ECO:0000313" key="2">
    <source>
        <dbReference type="Proteomes" id="UP000294513"/>
    </source>
</evidence>
<accession>A0A4R4ZUI4</accession>
<sequence>MSWPEDPYGAGQTRRTKPRLLISTSTYTTRNDHGQAVPVSYAAVYLRLHRTQPRDATGGLVFGFRALAALTPQETAELVRLADLDLLRARRLAHILVGYGLLADLNVLRQA</sequence>
<reference evidence="1 2" key="1">
    <citation type="submission" date="2019-03" db="EMBL/GenBank/DDBJ databases">
        <title>Draft genome sequences of novel Actinobacteria.</title>
        <authorList>
            <person name="Sahin N."/>
            <person name="Ay H."/>
            <person name="Saygin H."/>
        </authorList>
    </citation>
    <scope>NUCLEOTIDE SEQUENCE [LARGE SCALE GENOMIC DNA]</scope>
    <source>
        <strain evidence="1 2">H3C3</strain>
    </source>
</reference>
<dbReference type="Proteomes" id="UP000294513">
    <property type="component" value="Unassembled WGS sequence"/>
</dbReference>
<protein>
    <submittedName>
        <fullName evidence="1">Uncharacterized protein</fullName>
    </submittedName>
</protein>
<dbReference type="RefSeq" id="WP_165975966.1">
    <property type="nucleotide sequence ID" value="NZ_SMKU01000558.1"/>
</dbReference>
<evidence type="ECO:0000313" key="1">
    <source>
        <dbReference type="EMBL" id="TDD61639.1"/>
    </source>
</evidence>
<gene>
    <name evidence="1" type="ORF">E1298_45250</name>
</gene>
<name>A0A4R4ZUI4_9ACTN</name>
<dbReference type="AlphaFoldDB" id="A0A4R4ZUI4"/>
<keyword evidence="2" id="KW-1185">Reference proteome</keyword>
<proteinExistence type="predicted"/>
<dbReference type="EMBL" id="SMKU01000558">
    <property type="protein sequence ID" value="TDD61639.1"/>
    <property type="molecule type" value="Genomic_DNA"/>
</dbReference>
<comment type="caution">
    <text evidence="1">The sequence shown here is derived from an EMBL/GenBank/DDBJ whole genome shotgun (WGS) entry which is preliminary data.</text>
</comment>